<proteinExistence type="predicted"/>
<organism evidence="2 3">
    <name type="scientific">Mytilus coruscus</name>
    <name type="common">Sea mussel</name>
    <dbReference type="NCBI Taxonomy" id="42192"/>
    <lineage>
        <taxon>Eukaryota</taxon>
        <taxon>Metazoa</taxon>
        <taxon>Spiralia</taxon>
        <taxon>Lophotrochozoa</taxon>
        <taxon>Mollusca</taxon>
        <taxon>Bivalvia</taxon>
        <taxon>Autobranchia</taxon>
        <taxon>Pteriomorphia</taxon>
        <taxon>Mytilida</taxon>
        <taxon>Mytiloidea</taxon>
        <taxon>Mytilidae</taxon>
        <taxon>Mytilinae</taxon>
        <taxon>Mytilus</taxon>
    </lineage>
</organism>
<evidence type="ECO:0000256" key="1">
    <source>
        <dbReference type="SAM" id="SignalP"/>
    </source>
</evidence>
<evidence type="ECO:0000313" key="2">
    <source>
        <dbReference type="EMBL" id="CAC5363698.1"/>
    </source>
</evidence>
<feature type="chain" id="PRO_5027076292" evidence="1">
    <location>
        <begin position="22"/>
        <end position="204"/>
    </location>
</feature>
<sequence>MLLMYQVLCVLLFGVVYVTCGTSNQCLSQPDYQLQGYDYSRAAVRGTSTKQLDQLRLGRSSNDVTGMLNRLKKYCYRSNFRSANAKHDDYRSDTYTEPQKGEWVVTSLCDSNPTSTTFKGKWVDGCYLYREWRNWVCPHVKCNTKLCDGITSPNRYTWFVCQPDSYYYIDLLVACPKNGKWFLTTKRAWFPRCCACKKYSWQCV</sequence>
<dbReference type="AlphaFoldDB" id="A0A6J8AAS0"/>
<evidence type="ECO:0000313" key="3">
    <source>
        <dbReference type="Proteomes" id="UP000507470"/>
    </source>
</evidence>
<dbReference type="EMBL" id="CACVKT020000905">
    <property type="protein sequence ID" value="CAC5363698.1"/>
    <property type="molecule type" value="Genomic_DNA"/>
</dbReference>
<dbReference type="Proteomes" id="UP000507470">
    <property type="component" value="Unassembled WGS sequence"/>
</dbReference>
<reference evidence="2 3" key="1">
    <citation type="submission" date="2020-06" db="EMBL/GenBank/DDBJ databases">
        <authorList>
            <person name="Li R."/>
            <person name="Bekaert M."/>
        </authorList>
    </citation>
    <scope>NUCLEOTIDE SEQUENCE [LARGE SCALE GENOMIC DNA]</scope>
    <source>
        <strain evidence="3">wild</strain>
    </source>
</reference>
<feature type="signal peptide" evidence="1">
    <location>
        <begin position="1"/>
        <end position="21"/>
    </location>
</feature>
<gene>
    <name evidence="2" type="ORF">MCOR_5024</name>
</gene>
<keyword evidence="3" id="KW-1185">Reference proteome</keyword>
<name>A0A6J8AAS0_MYTCO</name>
<dbReference type="OrthoDB" id="6058384at2759"/>
<keyword evidence="1" id="KW-0732">Signal</keyword>
<accession>A0A6J8AAS0</accession>
<protein>
    <submittedName>
        <fullName evidence="2">Uncharacterized protein</fullName>
    </submittedName>
</protein>